<dbReference type="Proteomes" id="UP001060368">
    <property type="component" value="Chromosome"/>
</dbReference>
<gene>
    <name evidence="1" type="ORF">L6E24_09175</name>
</gene>
<name>A0A9E7PMD6_9EURY</name>
<dbReference type="RefSeq" id="WP_257741693.1">
    <property type="nucleotide sequence ID" value="NZ_CP096115.1"/>
</dbReference>
<sequence length="54" mass="6273">MDKKSGRNLNIAEEARENADYASFIEIEMSEAREILHNTRSFVSEAERIVRESE</sequence>
<dbReference type="AlphaFoldDB" id="A0A9E7PMD6"/>
<evidence type="ECO:0000313" key="2">
    <source>
        <dbReference type="Proteomes" id="UP001060368"/>
    </source>
</evidence>
<proteinExistence type="predicted"/>
<dbReference type="GeneID" id="74307871"/>
<accession>A0A9E7PMD6</accession>
<dbReference type="Gene3D" id="1.20.120.330">
    <property type="entry name" value="Nucleotidyltransferases domain 2"/>
    <property type="match status" value="1"/>
</dbReference>
<dbReference type="KEGG" id="mend:L6E24_09175"/>
<keyword evidence="2" id="KW-1185">Reference proteome</keyword>
<evidence type="ECO:0000313" key="1">
    <source>
        <dbReference type="EMBL" id="UUX91541.1"/>
    </source>
</evidence>
<reference evidence="1" key="1">
    <citation type="submission" date="2022-04" db="EMBL/GenBank/DDBJ databases">
        <title>Complete genome of Methanoplanus endosymbiosus DSM 3599.</title>
        <authorList>
            <person name="Chen S.-C."/>
            <person name="You Y.-T."/>
            <person name="Zhou Y.-Z."/>
            <person name="Lai M.-C."/>
        </authorList>
    </citation>
    <scope>NUCLEOTIDE SEQUENCE</scope>
    <source>
        <strain evidence="1">DSM 3599</strain>
    </source>
</reference>
<protein>
    <recommendedName>
        <fullName evidence="3">HEPN domain-containing protein</fullName>
    </recommendedName>
</protein>
<evidence type="ECO:0008006" key="3">
    <source>
        <dbReference type="Google" id="ProtNLM"/>
    </source>
</evidence>
<dbReference type="EMBL" id="CP096115">
    <property type="protein sequence ID" value="UUX91541.1"/>
    <property type="molecule type" value="Genomic_DNA"/>
</dbReference>
<organism evidence="1 2">
    <name type="scientific">Methanoplanus endosymbiosus</name>
    <dbReference type="NCBI Taxonomy" id="33865"/>
    <lineage>
        <taxon>Archaea</taxon>
        <taxon>Methanobacteriati</taxon>
        <taxon>Methanobacteriota</taxon>
        <taxon>Stenosarchaea group</taxon>
        <taxon>Methanomicrobia</taxon>
        <taxon>Methanomicrobiales</taxon>
        <taxon>Methanomicrobiaceae</taxon>
        <taxon>Methanoplanus</taxon>
    </lineage>
</organism>